<dbReference type="KEGG" id="mlr:MELLADRAFT_112920"/>
<dbReference type="VEuPathDB" id="FungiDB:MELLADRAFT_112920"/>
<dbReference type="Proteomes" id="UP000001072">
    <property type="component" value="Unassembled WGS sequence"/>
</dbReference>
<dbReference type="RefSeq" id="XP_007417538.1">
    <property type="nucleotide sequence ID" value="XM_007417476.1"/>
</dbReference>
<proteinExistence type="predicted"/>
<feature type="region of interest" description="Disordered" evidence="2">
    <location>
        <begin position="422"/>
        <end position="494"/>
    </location>
</feature>
<evidence type="ECO:0000256" key="2">
    <source>
        <dbReference type="SAM" id="MobiDB-lite"/>
    </source>
</evidence>
<dbReference type="AlphaFoldDB" id="F4S842"/>
<evidence type="ECO:0000256" key="1">
    <source>
        <dbReference type="SAM" id="Coils"/>
    </source>
</evidence>
<feature type="region of interest" description="Disordered" evidence="2">
    <location>
        <begin position="287"/>
        <end position="306"/>
    </location>
</feature>
<gene>
    <name evidence="3" type="ORF">MELLADRAFT_112920</name>
</gene>
<sequence length="695" mass="79378">MNKLQTESNKKPLHKNASYENRTTLPFRNPVHLQDLSNDNLAQESSLIKTRSIDEILKDSEQELSAFAKAAPVPGFLTHQTPEPLEREFSLNTKFKAMKISSETTSPRSHISLMENKIQFNEELKNFQNNIENKLDEAVNQLNEKVDSGLNMLNDEIAINFEEVKDNLHKNTEGMGHSPMKTVLTEYLTRVENLLEKVVKAQRDHAEFYYKHLGDLMCALGEKMDAISHSNNQIYHNVVRVISLVGKESYKPNNHTEATIPTATVSEEEIPLSNNPFEQEYKAQRMQQQPPEIPPKNGNEASFGTSSWKRKMGTAFEKDTFEVKHRKKPLSWLLNQRKRIEAAWPYFTTSEQIDKILGQCRGDLEHAVRSRITDPNDYEAFMIIFEDIVTTTSIGKYSTQKNNFQKTATTYPLAKDTPKDAYIPSRDFKGAKLPGGAGKTYEKPPFRRDDTRKPRFERKQINAIEEAEDEKESEDSREKEENSLSESDTTEDEVDFCIGNIDMSNTTGIHMESPVQIAVGDSQADEAEEGLGESNVTNYTQQTPPPSIEHFHFKDSEPRTFLKISINGNLGNIMIQTGTDVSVIPLNFLRACYPDWEDYLIPSTDDPDEIPSKAGHIHVLVKLEHATKPCFLRIMFIVINDPKLCYPELGSQDLNNYKFMIYLGTKRFCELRSKARSSIGKIQKLPPLQWNMTRI</sequence>
<keyword evidence="1" id="KW-0175">Coiled coil</keyword>
<name>F4S842_MELLP</name>
<feature type="coiled-coil region" evidence="1">
    <location>
        <begin position="117"/>
        <end position="148"/>
    </location>
</feature>
<accession>F4S842</accession>
<organism evidence="4">
    <name type="scientific">Melampsora larici-populina (strain 98AG31 / pathotype 3-4-7)</name>
    <name type="common">Poplar leaf rust fungus</name>
    <dbReference type="NCBI Taxonomy" id="747676"/>
    <lineage>
        <taxon>Eukaryota</taxon>
        <taxon>Fungi</taxon>
        <taxon>Dikarya</taxon>
        <taxon>Basidiomycota</taxon>
        <taxon>Pucciniomycotina</taxon>
        <taxon>Pucciniomycetes</taxon>
        <taxon>Pucciniales</taxon>
        <taxon>Melampsoraceae</taxon>
        <taxon>Melampsora</taxon>
    </lineage>
</organism>
<evidence type="ECO:0000313" key="4">
    <source>
        <dbReference type="Proteomes" id="UP000001072"/>
    </source>
</evidence>
<feature type="region of interest" description="Disordered" evidence="2">
    <location>
        <begin position="1"/>
        <end position="25"/>
    </location>
</feature>
<dbReference type="EMBL" id="GL883162">
    <property type="protein sequence ID" value="EGF99219.1"/>
    <property type="molecule type" value="Genomic_DNA"/>
</dbReference>
<reference evidence="4" key="1">
    <citation type="journal article" date="2011" name="Proc. Natl. Acad. Sci. U.S.A.">
        <title>Obligate biotrophy features unraveled by the genomic analysis of rust fungi.</title>
        <authorList>
            <person name="Duplessis S."/>
            <person name="Cuomo C.A."/>
            <person name="Lin Y.-C."/>
            <person name="Aerts A."/>
            <person name="Tisserant E."/>
            <person name="Veneault-Fourrey C."/>
            <person name="Joly D.L."/>
            <person name="Hacquard S."/>
            <person name="Amselem J."/>
            <person name="Cantarel B.L."/>
            <person name="Chiu R."/>
            <person name="Coutinho P.M."/>
            <person name="Feau N."/>
            <person name="Field M."/>
            <person name="Frey P."/>
            <person name="Gelhaye E."/>
            <person name="Goldberg J."/>
            <person name="Grabherr M.G."/>
            <person name="Kodira C.D."/>
            <person name="Kohler A."/>
            <person name="Kuees U."/>
            <person name="Lindquist E.A."/>
            <person name="Lucas S.M."/>
            <person name="Mago R."/>
            <person name="Mauceli E."/>
            <person name="Morin E."/>
            <person name="Murat C."/>
            <person name="Pangilinan J.L."/>
            <person name="Park R."/>
            <person name="Pearson M."/>
            <person name="Quesneville H."/>
            <person name="Rouhier N."/>
            <person name="Sakthikumar S."/>
            <person name="Salamov A.A."/>
            <person name="Schmutz J."/>
            <person name="Selles B."/>
            <person name="Shapiro H."/>
            <person name="Tanguay P."/>
            <person name="Tuskan G.A."/>
            <person name="Henrissat B."/>
            <person name="Van de Peer Y."/>
            <person name="Rouze P."/>
            <person name="Ellis J.G."/>
            <person name="Dodds P.N."/>
            <person name="Schein J.E."/>
            <person name="Zhong S."/>
            <person name="Hamelin R.C."/>
            <person name="Grigoriev I.V."/>
            <person name="Szabo L.J."/>
            <person name="Martin F."/>
        </authorList>
    </citation>
    <scope>NUCLEOTIDE SEQUENCE [LARGE SCALE GENOMIC DNA]</scope>
    <source>
        <strain evidence="4">98AG31 / pathotype 3-4-7</strain>
    </source>
</reference>
<protein>
    <submittedName>
        <fullName evidence="3">Uncharacterized protein</fullName>
    </submittedName>
</protein>
<feature type="compositionally biased region" description="Basic and acidic residues" evidence="2">
    <location>
        <begin position="440"/>
        <end position="460"/>
    </location>
</feature>
<keyword evidence="4" id="KW-1185">Reference proteome</keyword>
<dbReference type="InParanoid" id="F4S842"/>
<dbReference type="OrthoDB" id="3250101at2759"/>
<dbReference type="HOGENOM" id="CLU_386386_0_0_1"/>
<dbReference type="GeneID" id="18924826"/>
<evidence type="ECO:0000313" key="3">
    <source>
        <dbReference type="EMBL" id="EGF99219.1"/>
    </source>
</evidence>